<comment type="caution">
    <text evidence="2">The sequence shown here is derived from an EMBL/GenBank/DDBJ whole genome shotgun (WGS) entry which is preliminary data.</text>
</comment>
<evidence type="ECO:0000313" key="3">
    <source>
        <dbReference type="Proteomes" id="UP000824165"/>
    </source>
</evidence>
<dbReference type="AlphaFoldDB" id="A0A9D1H2X3"/>
<reference evidence="2" key="2">
    <citation type="journal article" date="2021" name="PeerJ">
        <title>Extensive microbial diversity within the chicken gut microbiome revealed by metagenomics and culture.</title>
        <authorList>
            <person name="Gilroy R."/>
            <person name="Ravi A."/>
            <person name="Getino M."/>
            <person name="Pursley I."/>
            <person name="Horton D.L."/>
            <person name="Alikhan N.F."/>
            <person name="Baker D."/>
            <person name="Gharbi K."/>
            <person name="Hall N."/>
            <person name="Watson M."/>
            <person name="Adriaenssens E.M."/>
            <person name="Foster-Nyarko E."/>
            <person name="Jarju S."/>
            <person name="Secka A."/>
            <person name="Antonio M."/>
            <person name="Oren A."/>
            <person name="Chaudhuri R.R."/>
            <person name="La Ragione R."/>
            <person name="Hildebrand F."/>
            <person name="Pallen M.J."/>
        </authorList>
    </citation>
    <scope>NUCLEOTIDE SEQUENCE</scope>
    <source>
        <strain evidence="2">CHK181-108</strain>
    </source>
</reference>
<feature type="transmembrane region" description="Helical" evidence="1">
    <location>
        <begin position="85"/>
        <end position="106"/>
    </location>
</feature>
<name>A0A9D1H2X3_9FIRM</name>
<accession>A0A9D1H2X3</accession>
<dbReference type="EMBL" id="DVLU01000040">
    <property type="protein sequence ID" value="HIT85136.1"/>
    <property type="molecule type" value="Genomic_DNA"/>
</dbReference>
<keyword evidence="1" id="KW-1133">Transmembrane helix</keyword>
<keyword evidence="1" id="KW-0812">Transmembrane</keyword>
<reference evidence="2" key="1">
    <citation type="submission" date="2020-10" db="EMBL/GenBank/DDBJ databases">
        <authorList>
            <person name="Gilroy R."/>
        </authorList>
    </citation>
    <scope>NUCLEOTIDE SEQUENCE</scope>
    <source>
        <strain evidence="2">CHK181-108</strain>
    </source>
</reference>
<protein>
    <submittedName>
        <fullName evidence="2">Uncharacterized protein</fullName>
    </submittedName>
</protein>
<feature type="transmembrane region" description="Helical" evidence="1">
    <location>
        <begin position="148"/>
        <end position="168"/>
    </location>
</feature>
<dbReference type="Proteomes" id="UP000824165">
    <property type="component" value="Unassembled WGS sequence"/>
</dbReference>
<feature type="transmembrane region" description="Helical" evidence="1">
    <location>
        <begin position="12"/>
        <end position="37"/>
    </location>
</feature>
<feature type="transmembrane region" description="Helical" evidence="1">
    <location>
        <begin position="43"/>
        <end position="64"/>
    </location>
</feature>
<proteinExistence type="predicted"/>
<organism evidence="2 3">
    <name type="scientific">Candidatus Ornithomonoglobus intestinigallinarum</name>
    <dbReference type="NCBI Taxonomy" id="2840894"/>
    <lineage>
        <taxon>Bacteria</taxon>
        <taxon>Bacillati</taxon>
        <taxon>Bacillota</taxon>
        <taxon>Clostridia</taxon>
        <taxon>Candidatus Ornithomonoglobus</taxon>
    </lineage>
</organism>
<evidence type="ECO:0000313" key="2">
    <source>
        <dbReference type="EMBL" id="HIT85136.1"/>
    </source>
</evidence>
<sequence>MREGIKMTVTYQLFYMLFVQLMASAVSILFISVAFWWFVDKPVWKEVLSCVFIIVNGGFIYTFAHKFAIQDCKPYTSLKKSLPKGAMLGTVISASTLLLFFIYKAVWSAFGTGGSLTNWFAICINMIFSVWTFPYFGIMGMSQGHITWYSVALFIAMPPAAAFIGYYAGTKKFFFIEAVDRFSYEKDGTGKKKRAGK</sequence>
<gene>
    <name evidence="2" type="ORF">IAA60_04420</name>
</gene>
<evidence type="ECO:0000256" key="1">
    <source>
        <dbReference type="SAM" id="Phobius"/>
    </source>
</evidence>
<keyword evidence="1" id="KW-0472">Membrane</keyword>
<feature type="transmembrane region" description="Helical" evidence="1">
    <location>
        <begin position="118"/>
        <end position="136"/>
    </location>
</feature>